<keyword evidence="3" id="KW-1185">Reference proteome</keyword>
<dbReference type="Pfam" id="PF00248">
    <property type="entry name" value="Aldo_ket_red"/>
    <property type="match status" value="1"/>
</dbReference>
<dbReference type="CDD" id="cd19086">
    <property type="entry name" value="AKR_AKR11C1"/>
    <property type="match status" value="1"/>
</dbReference>
<dbReference type="InterPro" id="IPR020471">
    <property type="entry name" value="AKR"/>
</dbReference>
<dbReference type="PRINTS" id="PR00069">
    <property type="entry name" value="ALDKETRDTASE"/>
</dbReference>
<dbReference type="RefSeq" id="WP_390404153.1">
    <property type="nucleotide sequence ID" value="NZ_BAABYW010000001.1"/>
</dbReference>
<comment type="caution">
    <text evidence="2">The sequence shown here is derived from an EMBL/GenBank/DDBJ whole genome shotgun (WGS) entry which is preliminary data.</text>
</comment>
<dbReference type="EMBL" id="BAABYW010000001">
    <property type="protein sequence ID" value="GAA6407245.1"/>
    <property type="molecule type" value="Genomic_DNA"/>
</dbReference>
<sequence length="313" mass="35223">MIYSKFGKTDLEVSEIGFGAWPIGGKSWGDEKNDHEAIQALEKACDMGINLYDTCDAYGDGHSECLIGEFLKGRREQAVIVTKGGTNYRMPDRRKDFTRDYLMMCLDESLKRLQTEYIDVYLLHVPDVGWQDREKVFDTLKEMKESGKVRYTGLAMWGAEDTMHALAMDTKDTLDVLECPFNILNKSNVQVVELAKQREIAVLTSQPLASGVLTGKYKTGTVFGNGDNRQGFWTKERWEALAPDMEIIESCAEETGLSMTELALAYNLSYEGISCVIPGGRNPRQVEGNVRAAGKRLDRAVMERLMQTKGFTY</sequence>
<dbReference type="PANTHER" id="PTHR43312:SF1">
    <property type="entry name" value="NADP-DEPENDENT OXIDOREDUCTASE DOMAIN-CONTAINING PROTEIN"/>
    <property type="match status" value="1"/>
</dbReference>
<gene>
    <name evidence="2" type="ORF">K040078D81_13620</name>
</gene>
<dbReference type="Gene3D" id="3.20.20.100">
    <property type="entry name" value="NADP-dependent oxidoreductase domain"/>
    <property type="match status" value="1"/>
</dbReference>
<proteinExistence type="predicted"/>
<organism evidence="2 3">
    <name type="scientific">Blautia hominis</name>
    <dbReference type="NCBI Taxonomy" id="2025493"/>
    <lineage>
        <taxon>Bacteria</taxon>
        <taxon>Bacillati</taxon>
        <taxon>Bacillota</taxon>
        <taxon>Clostridia</taxon>
        <taxon>Lachnospirales</taxon>
        <taxon>Lachnospiraceae</taxon>
        <taxon>Blautia</taxon>
    </lineage>
</organism>
<dbReference type="InterPro" id="IPR023210">
    <property type="entry name" value="NADP_OxRdtase_dom"/>
</dbReference>
<dbReference type="SUPFAM" id="SSF51430">
    <property type="entry name" value="NAD(P)-linked oxidoreductase"/>
    <property type="match status" value="1"/>
</dbReference>
<reference evidence="2 3" key="1">
    <citation type="submission" date="2024-04" db="EMBL/GenBank/DDBJ databases">
        <title>Defined microbial consortia suppress multidrug-resistant proinflammatory Enterobacteriaceae via ecological control.</title>
        <authorList>
            <person name="Furuichi M."/>
            <person name="Kawaguchi T."/>
            <person name="Pust M."/>
            <person name="Yasuma K."/>
            <person name="Plichta D."/>
            <person name="Hasegawa N."/>
            <person name="Ohya T."/>
            <person name="Bhattarai S."/>
            <person name="Sasajima S."/>
            <person name="Aoto Y."/>
            <person name="Tuganbaev T."/>
            <person name="Yaginuma M."/>
            <person name="Ueda M."/>
            <person name="Okahashi N."/>
            <person name="Amafuji K."/>
            <person name="Kiridooshi Y."/>
            <person name="Sugita K."/>
            <person name="Strazar M."/>
            <person name="Skelly A."/>
            <person name="Suda W."/>
            <person name="Hattori M."/>
            <person name="Nakamoto N."/>
            <person name="Caballero S."/>
            <person name="Norman J."/>
            <person name="Olle B."/>
            <person name="Tanoue T."/>
            <person name="Arita M."/>
            <person name="Bucci V."/>
            <person name="Atarashi K."/>
            <person name="Xavier R."/>
            <person name="Honda K."/>
        </authorList>
    </citation>
    <scope>NUCLEOTIDE SEQUENCE [LARGE SCALE GENOMIC DNA]</scope>
    <source>
        <strain evidence="3">k04-0078-D8-1</strain>
    </source>
</reference>
<protein>
    <submittedName>
        <fullName evidence="2">Aldo/keto reductase</fullName>
    </submittedName>
</protein>
<accession>A0ABQ0B729</accession>
<evidence type="ECO:0000259" key="1">
    <source>
        <dbReference type="Pfam" id="PF00248"/>
    </source>
</evidence>
<feature type="domain" description="NADP-dependent oxidoreductase" evidence="1">
    <location>
        <begin position="15"/>
        <end position="305"/>
    </location>
</feature>
<dbReference type="PANTHER" id="PTHR43312">
    <property type="entry name" value="D-THREO-ALDOSE 1-DEHYDROGENASE"/>
    <property type="match status" value="1"/>
</dbReference>
<name>A0ABQ0B729_9FIRM</name>
<evidence type="ECO:0000313" key="3">
    <source>
        <dbReference type="Proteomes" id="UP001600943"/>
    </source>
</evidence>
<evidence type="ECO:0000313" key="2">
    <source>
        <dbReference type="EMBL" id="GAA6407245.1"/>
    </source>
</evidence>
<dbReference type="InterPro" id="IPR036812">
    <property type="entry name" value="NAD(P)_OxRdtase_dom_sf"/>
</dbReference>
<dbReference type="Proteomes" id="UP001600943">
    <property type="component" value="Unassembled WGS sequence"/>
</dbReference>
<dbReference type="InterPro" id="IPR053135">
    <property type="entry name" value="AKR2_Oxidoreductase"/>
</dbReference>